<dbReference type="Gramene" id="ORGLA07G0180900.1">
    <property type="protein sequence ID" value="ORGLA07G0180900.1"/>
    <property type="gene ID" value="ORGLA07G0180900"/>
</dbReference>
<reference evidence="2 3" key="2">
    <citation type="submission" date="2018-04" db="EMBL/GenBank/DDBJ databases">
        <title>OglaRS2 (Oryza glaberrima Reference Sequence Version 2).</title>
        <authorList>
            <person name="Zhang J."/>
            <person name="Kudrna D."/>
            <person name="Lee S."/>
            <person name="Talag J."/>
            <person name="Rajasekar S."/>
            <person name="Wing R.A."/>
        </authorList>
    </citation>
    <scope>NUCLEOTIDE SEQUENCE [LARGE SCALE GENOMIC DNA]</scope>
    <source>
        <strain evidence="2 3">cv. IRGC 96717</strain>
    </source>
</reference>
<organism evidence="2 3">
    <name type="scientific">Oryza glaberrima</name>
    <name type="common">African rice</name>
    <dbReference type="NCBI Taxonomy" id="4538"/>
    <lineage>
        <taxon>Eukaryota</taxon>
        <taxon>Viridiplantae</taxon>
        <taxon>Streptophyta</taxon>
        <taxon>Embryophyta</taxon>
        <taxon>Tracheophyta</taxon>
        <taxon>Spermatophyta</taxon>
        <taxon>Magnoliopsida</taxon>
        <taxon>Liliopsida</taxon>
        <taxon>Poales</taxon>
        <taxon>Poaceae</taxon>
        <taxon>BOP clade</taxon>
        <taxon>Oryzoideae</taxon>
        <taxon>Oryzeae</taxon>
        <taxon>Oryzinae</taxon>
        <taxon>Oryza</taxon>
    </lineage>
</organism>
<dbReference type="EnsemblPlants" id="ORGLA07G0180900.1">
    <property type="protein sequence ID" value="ORGLA07G0180900.1"/>
    <property type="gene ID" value="ORGLA07G0180900"/>
</dbReference>
<dbReference type="AlphaFoldDB" id="I1QCG7"/>
<reference evidence="2" key="1">
    <citation type="submission" date="2015-06" db="UniProtKB">
        <authorList>
            <consortium name="EnsemblPlants"/>
        </authorList>
    </citation>
    <scope>IDENTIFICATION</scope>
</reference>
<keyword evidence="3" id="KW-1185">Reference proteome</keyword>
<dbReference type="Proteomes" id="UP000007306">
    <property type="component" value="Chromosome 7"/>
</dbReference>
<proteinExistence type="predicted"/>
<feature type="signal peptide" evidence="1">
    <location>
        <begin position="1"/>
        <end position="24"/>
    </location>
</feature>
<protein>
    <recommendedName>
        <fullName evidence="4">Cysteine proteinase inhibitor</fullName>
    </recommendedName>
</protein>
<accession>I1QCG7</accession>
<sequence length="43" mass="4855">MAMKRTMKVVFSLALLLLPLASVAEEFDFMYLAQQVIGDQHVV</sequence>
<evidence type="ECO:0000313" key="2">
    <source>
        <dbReference type="EnsemblPlants" id="ORGLA07G0180900.1"/>
    </source>
</evidence>
<evidence type="ECO:0008006" key="4">
    <source>
        <dbReference type="Google" id="ProtNLM"/>
    </source>
</evidence>
<keyword evidence="1" id="KW-0732">Signal</keyword>
<name>I1QCG7_ORYGL</name>
<feature type="chain" id="PRO_5003651275" description="Cysteine proteinase inhibitor" evidence="1">
    <location>
        <begin position="25"/>
        <end position="43"/>
    </location>
</feature>
<dbReference type="HOGENOM" id="CLU_3243014_0_0_1"/>
<evidence type="ECO:0000313" key="3">
    <source>
        <dbReference type="Proteomes" id="UP000007306"/>
    </source>
</evidence>
<evidence type="ECO:0000256" key="1">
    <source>
        <dbReference type="SAM" id="SignalP"/>
    </source>
</evidence>